<comment type="caution">
    <text evidence="3">The sequence shown here is derived from an EMBL/GenBank/DDBJ whole genome shotgun (WGS) entry which is preliminary data.</text>
</comment>
<dbReference type="Proteomes" id="UP000003560">
    <property type="component" value="Unassembled WGS sequence"/>
</dbReference>
<keyword evidence="2" id="KW-0812">Transmembrane</keyword>
<dbReference type="HOGENOM" id="CLU_2600009_0_0_11"/>
<dbReference type="EMBL" id="ABXJ01000013">
    <property type="protein sequence ID" value="EEA91574.1"/>
    <property type="molecule type" value="Genomic_DNA"/>
</dbReference>
<keyword evidence="2" id="KW-0472">Membrane</keyword>
<feature type="region of interest" description="Disordered" evidence="1">
    <location>
        <begin position="51"/>
        <end position="79"/>
    </location>
</feature>
<keyword evidence="4" id="KW-1185">Reference proteome</keyword>
<gene>
    <name evidence="3" type="ORF">COLSTE_00251</name>
</gene>
<reference evidence="3 4" key="1">
    <citation type="submission" date="2008-10" db="EMBL/GenBank/DDBJ databases">
        <title>Draft genome sequence of Collinsella stercoris (DSM 13279).</title>
        <authorList>
            <person name="Sudarsanam P."/>
            <person name="Ley R."/>
            <person name="Guruge J."/>
            <person name="Turnbaugh P.J."/>
            <person name="Mahowald M."/>
            <person name="Liep D."/>
            <person name="Gordon J."/>
        </authorList>
    </citation>
    <scope>NUCLEOTIDE SEQUENCE [LARGE SCALE GENOMIC DNA]</scope>
    <source>
        <strain evidence="3 4">DSM 13279</strain>
    </source>
</reference>
<proteinExistence type="predicted"/>
<dbReference type="OrthoDB" id="3197357at2"/>
<sequence>MSVNLMFFVLLLVVCALAGWIAIPRIMRSWTVATKPTDERLEYVSHMGKEMDCGPSEAAPAEHEHAAHRDLEGTPIRQL</sequence>
<evidence type="ECO:0000313" key="4">
    <source>
        <dbReference type="Proteomes" id="UP000003560"/>
    </source>
</evidence>
<organism evidence="3 4">
    <name type="scientific">Collinsella stercoris DSM 13279</name>
    <dbReference type="NCBI Taxonomy" id="445975"/>
    <lineage>
        <taxon>Bacteria</taxon>
        <taxon>Bacillati</taxon>
        <taxon>Actinomycetota</taxon>
        <taxon>Coriobacteriia</taxon>
        <taxon>Coriobacteriales</taxon>
        <taxon>Coriobacteriaceae</taxon>
        <taxon>Collinsella</taxon>
    </lineage>
</organism>
<keyword evidence="2" id="KW-1133">Transmembrane helix</keyword>
<feature type="transmembrane region" description="Helical" evidence="2">
    <location>
        <begin position="6"/>
        <end position="23"/>
    </location>
</feature>
<evidence type="ECO:0000313" key="3">
    <source>
        <dbReference type="EMBL" id="EEA91574.1"/>
    </source>
</evidence>
<dbReference type="AlphaFoldDB" id="B6G861"/>
<name>B6G861_9ACTN</name>
<evidence type="ECO:0000256" key="2">
    <source>
        <dbReference type="SAM" id="Phobius"/>
    </source>
</evidence>
<dbReference type="STRING" id="445975.COLSTE_00251"/>
<protein>
    <submittedName>
        <fullName evidence="3">Uncharacterized protein</fullName>
    </submittedName>
</protein>
<accession>B6G861</accession>
<dbReference type="GeneID" id="98002623"/>
<evidence type="ECO:0000256" key="1">
    <source>
        <dbReference type="SAM" id="MobiDB-lite"/>
    </source>
</evidence>
<reference evidence="3 4" key="2">
    <citation type="submission" date="2008-10" db="EMBL/GenBank/DDBJ databases">
        <authorList>
            <person name="Fulton L."/>
            <person name="Clifton S."/>
            <person name="Fulton B."/>
            <person name="Xu J."/>
            <person name="Minx P."/>
            <person name="Pepin K.H."/>
            <person name="Johnson M."/>
            <person name="Thiruvilangam P."/>
            <person name="Bhonagiri V."/>
            <person name="Nash W.E."/>
            <person name="Mardis E.R."/>
            <person name="Wilson R.K."/>
        </authorList>
    </citation>
    <scope>NUCLEOTIDE SEQUENCE [LARGE SCALE GENOMIC DNA]</scope>
    <source>
        <strain evidence="3 4">DSM 13279</strain>
    </source>
</reference>
<feature type="compositionally biased region" description="Basic and acidic residues" evidence="1">
    <location>
        <begin position="60"/>
        <end position="72"/>
    </location>
</feature>
<dbReference type="RefSeq" id="WP_006719840.1">
    <property type="nucleotide sequence ID" value="NZ_CP085935.1"/>
</dbReference>